<dbReference type="RefSeq" id="WP_223364998.1">
    <property type="nucleotide sequence ID" value="NZ_NBPI01000001.1"/>
</dbReference>
<dbReference type="InterPro" id="IPR036687">
    <property type="entry name" value="DinI-like_sf"/>
</dbReference>
<dbReference type="Proteomes" id="UP000868515">
    <property type="component" value="Unassembled WGS sequence"/>
</dbReference>
<dbReference type="Gene3D" id="3.30.910.10">
    <property type="entry name" value="DinI-like"/>
    <property type="match status" value="1"/>
</dbReference>
<comment type="caution">
    <text evidence="1">The sequence shown here is derived from an EMBL/GenBank/DDBJ whole genome shotgun (WGS) entry which is preliminary data.</text>
</comment>
<evidence type="ECO:0000313" key="1">
    <source>
        <dbReference type="EMBL" id="OSD74534.1"/>
    </source>
</evidence>
<reference evidence="1 2" key="1">
    <citation type="submission" date="2017-03" db="EMBL/GenBank/DDBJ databases">
        <title>Salmonella serotype comparative study.</title>
        <authorList>
            <person name="Liao J."/>
        </authorList>
    </citation>
    <scope>NUCLEOTIDE SEQUENCE [LARGE SCALE GENOMIC DNA]</scope>
    <source>
        <strain evidence="1 2">NY_FSL S10-1448</strain>
    </source>
</reference>
<organism evidence="1 2">
    <name type="scientific">Salmonella enterica subsp. enterica serovar Rough O:d:1,7</name>
    <dbReference type="NCBI Taxonomy" id="1974323"/>
    <lineage>
        <taxon>Bacteria</taxon>
        <taxon>Pseudomonadati</taxon>
        <taxon>Pseudomonadota</taxon>
        <taxon>Gammaproteobacteria</taxon>
        <taxon>Enterobacterales</taxon>
        <taxon>Enterobacteriaceae</taxon>
        <taxon>Salmonella</taxon>
    </lineage>
</organism>
<sequence>MSMIKLDIEFSSMGETTESQAKIFAVEIQQRIQSEYPDSLVRVDIVFSGFGGLSVIADSCDEHDEITERVNDIQRDVWDDGAWRNAA</sequence>
<gene>
    <name evidence="1" type="ORF">R537_03065</name>
</gene>
<evidence type="ECO:0008006" key="3">
    <source>
        <dbReference type="Google" id="ProtNLM"/>
    </source>
</evidence>
<proteinExistence type="predicted"/>
<accession>A0A974QHP0</accession>
<evidence type="ECO:0000313" key="2">
    <source>
        <dbReference type="Proteomes" id="UP000868515"/>
    </source>
</evidence>
<dbReference type="SUPFAM" id="SSF54857">
    <property type="entry name" value="DNA damage-inducible protein DinI"/>
    <property type="match status" value="1"/>
</dbReference>
<name>A0A974QHP0_SALET</name>
<dbReference type="EMBL" id="NBPI01000001">
    <property type="protein sequence ID" value="OSD74534.1"/>
    <property type="molecule type" value="Genomic_DNA"/>
</dbReference>
<protein>
    <recommendedName>
        <fullName evidence="3">DinI family protein</fullName>
    </recommendedName>
</protein>
<dbReference type="AlphaFoldDB" id="A0A974QHP0"/>